<protein>
    <submittedName>
        <fullName evidence="2">Uncharacterized protein</fullName>
    </submittedName>
</protein>
<evidence type="ECO:0000313" key="3">
    <source>
        <dbReference type="Proteomes" id="UP000237983"/>
    </source>
</evidence>
<proteinExistence type="predicted"/>
<accession>A0A2T0V4K4</accession>
<comment type="caution">
    <text evidence="2">The sequence shown here is derived from an EMBL/GenBank/DDBJ whole genome shotgun (WGS) entry which is preliminary data.</text>
</comment>
<keyword evidence="3" id="KW-1185">Reference proteome</keyword>
<evidence type="ECO:0000256" key="1">
    <source>
        <dbReference type="SAM" id="Phobius"/>
    </source>
</evidence>
<gene>
    <name evidence="2" type="ORF">B0I08_1115</name>
</gene>
<feature type="transmembrane region" description="Helical" evidence="1">
    <location>
        <begin position="33"/>
        <end position="56"/>
    </location>
</feature>
<evidence type="ECO:0000313" key="2">
    <source>
        <dbReference type="EMBL" id="PRY64988.1"/>
    </source>
</evidence>
<keyword evidence="1" id="KW-0472">Membrane</keyword>
<keyword evidence="1" id="KW-0812">Transmembrane</keyword>
<dbReference type="EMBL" id="PVTL01000011">
    <property type="protein sequence ID" value="PRY64988.1"/>
    <property type="molecule type" value="Genomic_DNA"/>
</dbReference>
<name>A0A2T0V4K4_9MICO</name>
<dbReference type="AlphaFoldDB" id="A0A2T0V4K4"/>
<organism evidence="2 3">
    <name type="scientific">Glaciihabitans tibetensis</name>
    <dbReference type="NCBI Taxonomy" id="1266600"/>
    <lineage>
        <taxon>Bacteria</taxon>
        <taxon>Bacillati</taxon>
        <taxon>Actinomycetota</taxon>
        <taxon>Actinomycetes</taxon>
        <taxon>Micrococcales</taxon>
        <taxon>Microbacteriaceae</taxon>
        <taxon>Glaciihabitans</taxon>
    </lineage>
</organism>
<keyword evidence="1" id="KW-1133">Transmembrane helix</keyword>
<dbReference type="Proteomes" id="UP000237983">
    <property type="component" value="Unassembled WGS sequence"/>
</dbReference>
<reference evidence="2 3" key="1">
    <citation type="submission" date="2018-03" db="EMBL/GenBank/DDBJ databases">
        <title>Genomic Encyclopedia of Type Strains, Phase III (KMG-III): the genomes of soil and plant-associated and newly described type strains.</title>
        <authorList>
            <person name="Whitman W."/>
        </authorList>
    </citation>
    <scope>NUCLEOTIDE SEQUENCE [LARGE SCALE GENOMIC DNA]</scope>
    <source>
        <strain evidence="2 3">CGMCC 1.12484</strain>
    </source>
</reference>
<dbReference type="RefSeq" id="WP_245884861.1">
    <property type="nucleotide sequence ID" value="NZ_PVTL01000011.1"/>
</dbReference>
<sequence>MSALNDFVLRASIAMENAPTPTPMPAYTGDPNLITPGVIGFIAMFLVAAVTVLLIVDMNRRIRRTKYRVEVRERLEEERDAQNSTPG</sequence>